<dbReference type="SUPFAM" id="SSF47113">
    <property type="entry name" value="Histone-fold"/>
    <property type="match status" value="1"/>
</dbReference>
<dbReference type="Gene3D" id="1.10.20.10">
    <property type="entry name" value="Histone, subunit A"/>
    <property type="match status" value="1"/>
</dbReference>
<gene>
    <name evidence="1" type="ORF">CDAR_201231</name>
</gene>
<keyword evidence="2" id="KW-1185">Reference proteome</keyword>
<dbReference type="AlphaFoldDB" id="A0AAV4P3A6"/>
<dbReference type="GO" id="GO:0046982">
    <property type="term" value="F:protein heterodimerization activity"/>
    <property type="evidence" value="ECO:0007669"/>
    <property type="project" value="InterPro"/>
</dbReference>
<dbReference type="EMBL" id="BPLQ01002330">
    <property type="protein sequence ID" value="GIX91509.1"/>
    <property type="molecule type" value="Genomic_DNA"/>
</dbReference>
<comment type="caution">
    <text evidence="1">The sequence shown here is derived from an EMBL/GenBank/DDBJ whole genome shotgun (WGS) entry which is preliminary data.</text>
</comment>
<name>A0AAV4P3A6_9ARAC</name>
<dbReference type="Proteomes" id="UP001054837">
    <property type="component" value="Unassembled WGS sequence"/>
</dbReference>
<evidence type="ECO:0000313" key="1">
    <source>
        <dbReference type="EMBL" id="GIX91509.1"/>
    </source>
</evidence>
<accession>A0AAV4P3A6</accession>
<reference evidence="1 2" key="1">
    <citation type="submission" date="2021-06" db="EMBL/GenBank/DDBJ databases">
        <title>Caerostris darwini draft genome.</title>
        <authorList>
            <person name="Kono N."/>
            <person name="Arakawa K."/>
        </authorList>
    </citation>
    <scope>NUCLEOTIDE SEQUENCE [LARGE SCALE GENOMIC DNA]</scope>
</reference>
<evidence type="ECO:0000313" key="2">
    <source>
        <dbReference type="Proteomes" id="UP001054837"/>
    </source>
</evidence>
<dbReference type="InterPro" id="IPR009072">
    <property type="entry name" value="Histone-fold"/>
</dbReference>
<protein>
    <submittedName>
        <fullName evidence="1">Uncharacterized protein</fullName>
    </submittedName>
</protein>
<proteinExistence type="predicted"/>
<sequence length="226" mass="25604">MSKVYSEVTPWDNHLPRTVPKNLTQQINHSCQLSSYLAASTERIVSGQTVYKRLYKYLPLDFGGSCCRDEKASKTAQKVELSKVFYIDKESLKDDTEKPFDCLLRSLTDIQVQHHTNFEACNAKKGIPKRKGVKRKNIDSNFDLLAQNLTKKFTSGVTTSAEAVKEVERMTKNLFDKIVGGATKSFRNKKRLTIQNLQIEIELSLPSKLAKEMTRIANLKVGKNVS</sequence>
<organism evidence="1 2">
    <name type="scientific">Caerostris darwini</name>
    <dbReference type="NCBI Taxonomy" id="1538125"/>
    <lineage>
        <taxon>Eukaryota</taxon>
        <taxon>Metazoa</taxon>
        <taxon>Ecdysozoa</taxon>
        <taxon>Arthropoda</taxon>
        <taxon>Chelicerata</taxon>
        <taxon>Arachnida</taxon>
        <taxon>Araneae</taxon>
        <taxon>Araneomorphae</taxon>
        <taxon>Entelegynae</taxon>
        <taxon>Araneoidea</taxon>
        <taxon>Araneidae</taxon>
        <taxon>Caerostris</taxon>
    </lineage>
</organism>